<organism evidence="1 2">
    <name type="scientific">Schizophyllum amplum</name>
    <dbReference type="NCBI Taxonomy" id="97359"/>
    <lineage>
        <taxon>Eukaryota</taxon>
        <taxon>Fungi</taxon>
        <taxon>Dikarya</taxon>
        <taxon>Basidiomycota</taxon>
        <taxon>Agaricomycotina</taxon>
        <taxon>Agaricomycetes</taxon>
        <taxon>Agaricomycetidae</taxon>
        <taxon>Agaricales</taxon>
        <taxon>Schizophyllaceae</taxon>
        <taxon>Schizophyllum</taxon>
    </lineage>
</organism>
<name>A0A550C6U1_9AGAR</name>
<keyword evidence="2" id="KW-1185">Reference proteome</keyword>
<reference evidence="1 2" key="1">
    <citation type="journal article" date="2019" name="New Phytol.">
        <title>Comparative genomics reveals unique wood-decay strategies and fruiting body development in the Schizophyllaceae.</title>
        <authorList>
            <person name="Almasi E."/>
            <person name="Sahu N."/>
            <person name="Krizsan K."/>
            <person name="Balint B."/>
            <person name="Kovacs G.M."/>
            <person name="Kiss B."/>
            <person name="Cseklye J."/>
            <person name="Drula E."/>
            <person name="Henrissat B."/>
            <person name="Nagy I."/>
            <person name="Chovatia M."/>
            <person name="Adam C."/>
            <person name="LaButti K."/>
            <person name="Lipzen A."/>
            <person name="Riley R."/>
            <person name="Grigoriev I.V."/>
            <person name="Nagy L.G."/>
        </authorList>
    </citation>
    <scope>NUCLEOTIDE SEQUENCE [LARGE SCALE GENOMIC DNA]</scope>
    <source>
        <strain evidence="1 2">NL-1724</strain>
    </source>
</reference>
<sequence>MFNSHEAQCLSCDPAPSVCCTVPRVGRVEGTAFPGCGYWTCDDDDVFDTYIRLDPDGTGELGVLQQSLCDVSTSEFTVLLWARLIWTASDCRTFPERIEDTWKWKTKGTIQITPSTELPRALPGTFRNDTRVAASFFAPRTYEVEIRAEDGGKEGRQERSKNSEVLDRWGGLARLLSGSRWTMLGASCPVPRAERKLVFDASPFPREDEWEMCSDFKARHPLWKRASFVC</sequence>
<evidence type="ECO:0000313" key="1">
    <source>
        <dbReference type="EMBL" id="TRM60510.1"/>
    </source>
</evidence>
<proteinExistence type="predicted"/>
<evidence type="ECO:0000313" key="2">
    <source>
        <dbReference type="Proteomes" id="UP000320762"/>
    </source>
</evidence>
<protein>
    <submittedName>
        <fullName evidence="1">Uncharacterized protein</fullName>
    </submittedName>
</protein>
<dbReference type="EMBL" id="VDMD01000021">
    <property type="protein sequence ID" value="TRM60510.1"/>
    <property type="molecule type" value="Genomic_DNA"/>
</dbReference>
<dbReference type="Proteomes" id="UP000320762">
    <property type="component" value="Unassembled WGS sequence"/>
</dbReference>
<accession>A0A550C6U1</accession>
<comment type="caution">
    <text evidence="1">The sequence shown here is derived from an EMBL/GenBank/DDBJ whole genome shotgun (WGS) entry which is preliminary data.</text>
</comment>
<gene>
    <name evidence="1" type="ORF">BD626DRAFT_504225</name>
</gene>
<dbReference type="AlphaFoldDB" id="A0A550C6U1"/>